<protein>
    <recommendedName>
        <fullName evidence="4">Signal recognition particle subunit SRP72</fullName>
    </recommendedName>
</protein>
<organism evidence="2 3">
    <name type="scientific">Thelephora terrestris</name>
    <dbReference type="NCBI Taxonomy" id="56493"/>
    <lineage>
        <taxon>Eukaryota</taxon>
        <taxon>Fungi</taxon>
        <taxon>Dikarya</taxon>
        <taxon>Basidiomycota</taxon>
        <taxon>Agaricomycotina</taxon>
        <taxon>Agaricomycetes</taxon>
        <taxon>Thelephorales</taxon>
        <taxon>Thelephoraceae</taxon>
        <taxon>Thelephora</taxon>
    </lineage>
</organism>
<dbReference type="Pfam" id="PF17004">
    <property type="entry name" value="SRP_TPR_like"/>
    <property type="match status" value="1"/>
</dbReference>
<evidence type="ECO:0008006" key="4">
    <source>
        <dbReference type="Google" id="ProtNLM"/>
    </source>
</evidence>
<feature type="region of interest" description="Disordered" evidence="1">
    <location>
        <begin position="1"/>
        <end position="29"/>
    </location>
</feature>
<dbReference type="GO" id="GO:0006614">
    <property type="term" value="P:SRP-dependent cotranslational protein targeting to membrane"/>
    <property type="evidence" value="ECO:0007669"/>
    <property type="project" value="InterPro"/>
</dbReference>
<comment type="caution">
    <text evidence="2">The sequence shown here is derived from an EMBL/GenBank/DDBJ whole genome shotgun (WGS) entry which is preliminary data.</text>
</comment>
<dbReference type="GO" id="GO:0008312">
    <property type="term" value="F:7S RNA binding"/>
    <property type="evidence" value="ECO:0007669"/>
    <property type="project" value="TreeGrafter"/>
</dbReference>
<dbReference type="InterPro" id="IPR026270">
    <property type="entry name" value="SRP72"/>
</dbReference>
<dbReference type="PANTHER" id="PTHR14094">
    <property type="entry name" value="SIGNAL RECOGNITION PARTICLE 72"/>
    <property type="match status" value="1"/>
</dbReference>
<dbReference type="Proteomes" id="UP000736335">
    <property type="component" value="Unassembled WGS sequence"/>
</dbReference>
<dbReference type="EMBL" id="WIUZ02000009">
    <property type="protein sequence ID" value="KAF9783874.1"/>
    <property type="molecule type" value="Genomic_DNA"/>
</dbReference>
<feature type="compositionally biased region" description="Basic and acidic residues" evidence="1">
    <location>
        <begin position="254"/>
        <end position="264"/>
    </location>
</feature>
<proteinExistence type="predicted"/>
<evidence type="ECO:0000313" key="3">
    <source>
        <dbReference type="Proteomes" id="UP000736335"/>
    </source>
</evidence>
<dbReference type="AlphaFoldDB" id="A0A9P6HCA0"/>
<name>A0A9P6HCA0_9AGAM</name>
<evidence type="ECO:0000313" key="2">
    <source>
        <dbReference type="EMBL" id="KAF9783874.1"/>
    </source>
</evidence>
<feature type="region of interest" description="Disordered" evidence="1">
    <location>
        <begin position="240"/>
        <end position="307"/>
    </location>
</feature>
<accession>A0A9P6HCA0</accession>
<evidence type="ECO:0000256" key="1">
    <source>
        <dbReference type="SAM" id="MobiDB-lite"/>
    </source>
</evidence>
<dbReference type="Gene3D" id="1.25.40.10">
    <property type="entry name" value="Tetratricopeptide repeat domain"/>
    <property type="match status" value="1"/>
</dbReference>
<gene>
    <name evidence="2" type="ORF">BJ322DRAFT_884688</name>
</gene>
<dbReference type="PANTHER" id="PTHR14094:SF9">
    <property type="entry name" value="SIGNAL RECOGNITION PARTICLE SUBUNIT SRP72"/>
    <property type="match status" value="1"/>
</dbReference>
<keyword evidence="3" id="KW-1185">Reference proteome</keyword>
<dbReference type="InterPro" id="IPR031545">
    <property type="entry name" value="SRP72_TPR-like"/>
</dbReference>
<dbReference type="GO" id="GO:0005786">
    <property type="term" value="C:signal recognition particle, endoplasmic reticulum targeting"/>
    <property type="evidence" value="ECO:0007669"/>
    <property type="project" value="TreeGrafter"/>
</dbReference>
<reference evidence="2" key="2">
    <citation type="submission" date="2020-11" db="EMBL/GenBank/DDBJ databases">
        <authorList>
            <consortium name="DOE Joint Genome Institute"/>
            <person name="Kuo A."/>
            <person name="Miyauchi S."/>
            <person name="Kiss E."/>
            <person name="Drula E."/>
            <person name="Kohler A."/>
            <person name="Sanchez-Garcia M."/>
            <person name="Andreopoulos B."/>
            <person name="Barry K.W."/>
            <person name="Bonito G."/>
            <person name="Buee M."/>
            <person name="Carver A."/>
            <person name="Chen C."/>
            <person name="Cichocki N."/>
            <person name="Clum A."/>
            <person name="Culley D."/>
            <person name="Crous P.W."/>
            <person name="Fauchery L."/>
            <person name="Girlanda M."/>
            <person name="Hayes R."/>
            <person name="Keri Z."/>
            <person name="Labutti K."/>
            <person name="Lipzen A."/>
            <person name="Lombard V."/>
            <person name="Magnuson J."/>
            <person name="Maillard F."/>
            <person name="Morin E."/>
            <person name="Murat C."/>
            <person name="Nolan M."/>
            <person name="Ohm R."/>
            <person name="Pangilinan J."/>
            <person name="Pereira M."/>
            <person name="Perotto S."/>
            <person name="Peter M."/>
            <person name="Riley R."/>
            <person name="Sitrit Y."/>
            <person name="Stielow B."/>
            <person name="Szollosi G."/>
            <person name="Zifcakova L."/>
            <person name="Stursova M."/>
            <person name="Spatafora J.W."/>
            <person name="Tedersoo L."/>
            <person name="Vaario L.-M."/>
            <person name="Yamada A."/>
            <person name="Yan M."/>
            <person name="Wang P."/>
            <person name="Xu J."/>
            <person name="Bruns T."/>
            <person name="Baldrian P."/>
            <person name="Vilgalys R."/>
            <person name="Henrissat B."/>
            <person name="Grigoriev I.V."/>
            <person name="Hibbett D."/>
            <person name="Nagy L.G."/>
            <person name="Martin F.M."/>
        </authorList>
    </citation>
    <scope>NUCLEOTIDE SEQUENCE</scope>
    <source>
        <strain evidence="2">UH-Tt-Lm1</strain>
    </source>
</reference>
<reference evidence="2" key="1">
    <citation type="journal article" date="2020" name="Nat. Commun.">
        <title>Large-scale genome sequencing of mycorrhizal fungi provides insights into the early evolution of symbiotic traits.</title>
        <authorList>
            <person name="Miyauchi S."/>
            <person name="Kiss E."/>
            <person name="Kuo A."/>
            <person name="Drula E."/>
            <person name="Kohler A."/>
            <person name="Sanchez-Garcia M."/>
            <person name="Morin E."/>
            <person name="Andreopoulos B."/>
            <person name="Barry K.W."/>
            <person name="Bonito G."/>
            <person name="Buee M."/>
            <person name="Carver A."/>
            <person name="Chen C."/>
            <person name="Cichocki N."/>
            <person name="Clum A."/>
            <person name="Culley D."/>
            <person name="Crous P.W."/>
            <person name="Fauchery L."/>
            <person name="Girlanda M."/>
            <person name="Hayes R.D."/>
            <person name="Keri Z."/>
            <person name="LaButti K."/>
            <person name="Lipzen A."/>
            <person name="Lombard V."/>
            <person name="Magnuson J."/>
            <person name="Maillard F."/>
            <person name="Murat C."/>
            <person name="Nolan M."/>
            <person name="Ohm R.A."/>
            <person name="Pangilinan J."/>
            <person name="Pereira M.F."/>
            <person name="Perotto S."/>
            <person name="Peter M."/>
            <person name="Pfister S."/>
            <person name="Riley R."/>
            <person name="Sitrit Y."/>
            <person name="Stielow J.B."/>
            <person name="Szollosi G."/>
            <person name="Zifcakova L."/>
            <person name="Stursova M."/>
            <person name="Spatafora J.W."/>
            <person name="Tedersoo L."/>
            <person name="Vaario L.M."/>
            <person name="Yamada A."/>
            <person name="Yan M."/>
            <person name="Wang P."/>
            <person name="Xu J."/>
            <person name="Bruns T."/>
            <person name="Baldrian P."/>
            <person name="Vilgalys R."/>
            <person name="Dunand C."/>
            <person name="Henrissat B."/>
            <person name="Grigoriev I.V."/>
            <person name="Hibbett D."/>
            <person name="Nagy L.G."/>
            <person name="Martin F.M."/>
        </authorList>
    </citation>
    <scope>NUCLEOTIDE SEQUENCE</scope>
    <source>
        <strain evidence="2">UH-Tt-Lm1</strain>
    </source>
</reference>
<dbReference type="OrthoDB" id="5421607at2759"/>
<sequence length="307" mass="33138">MGPKTTAAAPSKQSKRSKPKSPPKPPLSVPDQLKRLFTSLCAQIDGGHFKNAIRTCDKILRLEPSDKDALQTKLFLLLQTEQYSTALTLADSTEHAFEFGRAYALYRLHREHEAAAVLDEIKSGGLNRGVNHLEAQLNYRQGSYQAAFDLYNDLLDSAETQSEEQADILTNLEAAQKHLEFVNTGYLHALDALPASLINGLENNPPPALPTAGSINVPVMVTKEGEAGLKPPVASVRKKRVPKGVIPGVTPSPDPERWLKKSERTNAFNQSGKKRKAGGGGATQGIVDSTSPPTQSTKTGGGKGRKK</sequence>
<dbReference type="SUPFAM" id="SSF48452">
    <property type="entry name" value="TPR-like"/>
    <property type="match status" value="1"/>
</dbReference>
<dbReference type="GO" id="GO:0043022">
    <property type="term" value="F:ribosome binding"/>
    <property type="evidence" value="ECO:0007669"/>
    <property type="project" value="TreeGrafter"/>
</dbReference>
<dbReference type="InterPro" id="IPR011990">
    <property type="entry name" value="TPR-like_helical_dom_sf"/>
</dbReference>
<feature type="compositionally biased region" description="Low complexity" evidence="1">
    <location>
        <begin position="289"/>
        <end position="298"/>
    </location>
</feature>